<comment type="caution">
    <text evidence="2">The sequence shown here is derived from an EMBL/GenBank/DDBJ whole genome shotgun (WGS) entry which is preliminary data.</text>
</comment>
<dbReference type="RefSeq" id="WP_213641605.1">
    <property type="nucleotide sequence ID" value="NZ_JADPMV010000002.1"/>
</dbReference>
<keyword evidence="3" id="KW-1185">Reference proteome</keyword>
<evidence type="ECO:0000256" key="1">
    <source>
        <dbReference type="SAM" id="Phobius"/>
    </source>
</evidence>
<gene>
    <name evidence="2" type="ORF">I0D00_20425</name>
</gene>
<protein>
    <submittedName>
        <fullName evidence="2">Uncharacterized protein</fullName>
    </submittedName>
</protein>
<feature type="transmembrane region" description="Helical" evidence="1">
    <location>
        <begin position="72"/>
        <end position="95"/>
    </location>
</feature>
<dbReference type="Proteomes" id="UP001196601">
    <property type="component" value="Unassembled WGS sequence"/>
</dbReference>
<accession>A0ABS5Q6R2</accession>
<name>A0ABS5Q6R2_9PSED</name>
<keyword evidence="1" id="KW-0812">Transmembrane</keyword>
<keyword evidence="1" id="KW-0472">Membrane</keyword>
<organism evidence="2 3">
    <name type="scientific">Pseudomonas lalucatii</name>
    <dbReference type="NCBI Taxonomy" id="1424203"/>
    <lineage>
        <taxon>Bacteria</taxon>
        <taxon>Pseudomonadati</taxon>
        <taxon>Pseudomonadota</taxon>
        <taxon>Gammaproteobacteria</taxon>
        <taxon>Pseudomonadales</taxon>
        <taxon>Pseudomonadaceae</taxon>
        <taxon>Pseudomonas</taxon>
    </lineage>
</organism>
<dbReference type="EMBL" id="JADPMV010000002">
    <property type="protein sequence ID" value="MBS7664279.1"/>
    <property type="molecule type" value="Genomic_DNA"/>
</dbReference>
<reference evidence="2 3" key="1">
    <citation type="journal article" date="2021" name="Syst. Appl. Microbiol.">
        <title>Pseudomonas lalucatii sp. nov. isolated from Vallgornera, a karstic cave in Mallorca, Western Mediterranean.</title>
        <authorList>
            <person name="Busquets A."/>
            <person name="Mulet M."/>
            <person name="Gomila M."/>
            <person name="Garcia-Valdes E."/>
        </authorList>
    </citation>
    <scope>NUCLEOTIDE SEQUENCE [LARGE SCALE GENOMIC DNA]</scope>
    <source>
        <strain evidence="2 3">R1b54</strain>
    </source>
</reference>
<sequence length="97" mass="10327">MRLLLQFPTCFALGLLVAVLLVLGPMFLGEFGLIDALLLSGRPLARQALGLLPEPLRGGPANAPQLRAVQSFPQLCAALGQAGALLALGFMRLWYRA</sequence>
<keyword evidence="1" id="KW-1133">Transmembrane helix</keyword>
<evidence type="ECO:0000313" key="2">
    <source>
        <dbReference type="EMBL" id="MBS7664279.1"/>
    </source>
</evidence>
<evidence type="ECO:0000313" key="3">
    <source>
        <dbReference type="Proteomes" id="UP001196601"/>
    </source>
</evidence>
<proteinExistence type="predicted"/>